<dbReference type="InterPro" id="IPR050126">
    <property type="entry name" value="Ap4A_hydrolase"/>
</dbReference>
<dbReference type="GO" id="GO:0006798">
    <property type="term" value="P:polyphosphate catabolic process"/>
    <property type="evidence" value="ECO:0007669"/>
    <property type="project" value="TreeGrafter"/>
</dbReference>
<evidence type="ECO:0000259" key="2">
    <source>
        <dbReference type="Pfam" id="PF00149"/>
    </source>
</evidence>
<dbReference type="AlphaFoldDB" id="A0A0D0D1L1"/>
<keyword evidence="4" id="KW-1185">Reference proteome</keyword>
<evidence type="ECO:0000313" key="4">
    <source>
        <dbReference type="Proteomes" id="UP000053593"/>
    </source>
</evidence>
<dbReference type="EMBL" id="KN834765">
    <property type="protein sequence ID" value="KIK63038.1"/>
    <property type="molecule type" value="Genomic_DNA"/>
</dbReference>
<evidence type="ECO:0000256" key="1">
    <source>
        <dbReference type="SAM" id="Phobius"/>
    </source>
</evidence>
<keyword evidence="1" id="KW-0472">Membrane</keyword>
<proteinExistence type="predicted"/>
<keyword evidence="1" id="KW-1133">Transmembrane helix</keyword>
<dbReference type="OrthoDB" id="10267127at2759"/>
<keyword evidence="1" id="KW-0812">Transmembrane</keyword>
<dbReference type="InterPro" id="IPR004843">
    <property type="entry name" value="Calcineurin-like_PHP"/>
</dbReference>
<organism evidence="3 4">
    <name type="scientific">Collybiopsis luxurians FD-317 M1</name>
    <dbReference type="NCBI Taxonomy" id="944289"/>
    <lineage>
        <taxon>Eukaryota</taxon>
        <taxon>Fungi</taxon>
        <taxon>Dikarya</taxon>
        <taxon>Basidiomycota</taxon>
        <taxon>Agaricomycotina</taxon>
        <taxon>Agaricomycetes</taxon>
        <taxon>Agaricomycetidae</taxon>
        <taxon>Agaricales</taxon>
        <taxon>Marasmiineae</taxon>
        <taxon>Omphalotaceae</taxon>
        <taxon>Collybiopsis</taxon>
        <taxon>Collybiopsis luxurians</taxon>
    </lineage>
</organism>
<dbReference type="PANTHER" id="PTHR42850">
    <property type="entry name" value="METALLOPHOSPHOESTERASE"/>
    <property type="match status" value="1"/>
</dbReference>
<dbReference type="GO" id="GO:0000298">
    <property type="term" value="F:endopolyphosphatase activity"/>
    <property type="evidence" value="ECO:0007669"/>
    <property type="project" value="TreeGrafter"/>
</dbReference>
<dbReference type="Gene3D" id="3.60.21.10">
    <property type="match status" value="1"/>
</dbReference>
<dbReference type="HOGENOM" id="CLU_023125_0_3_1"/>
<sequence length="432" mass="49407">MLSSRPVLTLSALIIFLLSLFFFGFRPPSYYLTRPGVISSEFPDFGRFRSLETLHPEQFPLYDVDRRVIIVGDIHGMFEQFQRLLAKISYNPSSDVLISVGDIVAKGPHSGSMQVLDLMASHNVTAVRGNHDQQVIEWRTWIEWVHSLPGGSRWLSTANERWRKAQRHGADDVDKWVAEQVKHDRRHSQWWKRIPKKWTLFGDHYKIAEEMTDEQYVYMVQRPLRIHVPHAHTFIVHAGILASDPEYPSGHKRQPLAHIPPLPEDNQSLDKSDKISILRRLQEQAILSDVPQNTVPWNTLNMRGILSDHSVTRKQEGTPWAELYNKNMKRCAGFDAKEKSSLPCYSSTVIYGHAASRGLDINRWSIGLDSGCVYKRHMSALVLGGKLAQQSLTSDLEDRFDEEAIDIDGRIVSSKIQFGDSGRGKLYRVTCK</sequence>
<dbReference type="GO" id="GO:0005737">
    <property type="term" value="C:cytoplasm"/>
    <property type="evidence" value="ECO:0007669"/>
    <property type="project" value="TreeGrafter"/>
</dbReference>
<dbReference type="Pfam" id="PF00149">
    <property type="entry name" value="Metallophos"/>
    <property type="match status" value="1"/>
</dbReference>
<evidence type="ECO:0000313" key="3">
    <source>
        <dbReference type="EMBL" id="KIK63038.1"/>
    </source>
</evidence>
<gene>
    <name evidence="3" type="ORF">GYMLUDRAFT_41342</name>
</gene>
<accession>A0A0D0D1L1</accession>
<dbReference type="PANTHER" id="PTHR42850:SF4">
    <property type="entry name" value="ZINC-DEPENDENT ENDOPOLYPHOSPHATASE"/>
    <property type="match status" value="1"/>
</dbReference>
<dbReference type="SUPFAM" id="SSF56300">
    <property type="entry name" value="Metallo-dependent phosphatases"/>
    <property type="match status" value="1"/>
</dbReference>
<protein>
    <recommendedName>
        <fullName evidence="2">Calcineurin-like phosphoesterase domain-containing protein</fullName>
    </recommendedName>
</protein>
<dbReference type="GO" id="GO:0016791">
    <property type="term" value="F:phosphatase activity"/>
    <property type="evidence" value="ECO:0007669"/>
    <property type="project" value="TreeGrafter"/>
</dbReference>
<dbReference type="InterPro" id="IPR029052">
    <property type="entry name" value="Metallo-depent_PP-like"/>
</dbReference>
<feature type="transmembrane region" description="Helical" evidence="1">
    <location>
        <begin position="7"/>
        <end position="25"/>
    </location>
</feature>
<reference evidence="3 4" key="1">
    <citation type="submission" date="2014-04" db="EMBL/GenBank/DDBJ databases">
        <title>Evolutionary Origins and Diversification of the Mycorrhizal Mutualists.</title>
        <authorList>
            <consortium name="DOE Joint Genome Institute"/>
            <consortium name="Mycorrhizal Genomics Consortium"/>
            <person name="Kohler A."/>
            <person name="Kuo A."/>
            <person name="Nagy L.G."/>
            <person name="Floudas D."/>
            <person name="Copeland A."/>
            <person name="Barry K.W."/>
            <person name="Cichocki N."/>
            <person name="Veneault-Fourrey C."/>
            <person name="LaButti K."/>
            <person name="Lindquist E.A."/>
            <person name="Lipzen A."/>
            <person name="Lundell T."/>
            <person name="Morin E."/>
            <person name="Murat C."/>
            <person name="Riley R."/>
            <person name="Ohm R."/>
            <person name="Sun H."/>
            <person name="Tunlid A."/>
            <person name="Henrissat B."/>
            <person name="Grigoriev I.V."/>
            <person name="Hibbett D.S."/>
            <person name="Martin F."/>
        </authorList>
    </citation>
    <scope>NUCLEOTIDE SEQUENCE [LARGE SCALE GENOMIC DNA]</scope>
    <source>
        <strain evidence="3 4">FD-317 M1</strain>
    </source>
</reference>
<name>A0A0D0D1L1_9AGAR</name>
<feature type="domain" description="Calcineurin-like phosphoesterase" evidence="2">
    <location>
        <begin position="67"/>
        <end position="208"/>
    </location>
</feature>
<dbReference type="Proteomes" id="UP000053593">
    <property type="component" value="Unassembled WGS sequence"/>
</dbReference>